<reference evidence="1 2" key="1">
    <citation type="submission" date="2016-05" db="EMBL/GenBank/DDBJ databases">
        <title>Complete genome sequence of Pseudomonas antarctica PAMC 27494.</title>
        <authorList>
            <person name="Lee J."/>
        </authorList>
    </citation>
    <scope>NUCLEOTIDE SEQUENCE [LARGE SCALE GENOMIC DNA]</scope>
    <source>
        <strain evidence="1 2">PAMC 27494</strain>
        <plasmid evidence="2">Plasmid pp27494_2</plasmid>
    </source>
</reference>
<dbReference type="RefSeq" id="WP_064455162.1">
    <property type="nucleotide sequence ID" value="NZ_CP015602.1"/>
</dbReference>
<protein>
    <submittedName>
        <fullName evidence="1">Uncharacterized protein</fullName>
    </submittedName>
</protein>
<organism evidence="1 2">
    <name type="scientific">Pseudomonas antarctica</name>
    <dbReference type="NCBI Taxonomy" id="219572"/>
    <lineage>
        <taxon>Bacteria</taxon>
        <taxon>Pseudomonadati</taxon>
        <taxon>Pseudomonadota</taxon>
        <taxon>Gammaproteobacteria</taxon>
        <taxon>Pseudomonadales</taxon>
        <taxon>Pseudomonadaceae</taxon>
        <taxon>Pseudomonas</taxon>
    </lineage>
</organism>
<dbReference type="EMBL" id="CP015602">
    <property type="protein sequence ID" value="ANF89350.1"/>
    <property type="molecule type" value="Genomic_DNA"/>
</dbReference>
<dbReference type="AlphaFoldDB" id="A0A172ZA10"/>
<gene>
    <name evidence="1" type="ORF">A7J50_6064</name>
</gene>
<sequence>MNTINHPANLVSRLDMNGNNDHPAELVSWIKEISKQIKLAIKGQIIATLYPYRFQGIEYLAFDLEGAQGSFSLTFMAGQPTELNDITPCVTDMSQALAMAAALIFSVDALVKFSRALKADDYEII</sequence>
<name>A0A172ZA10_9PSED</name>
<keyword evidence="1" id="KW-0614">Plasmid</keyword>
<dbReference type="PATRIC" id="fig|219572.3.peg.6226"/>
<accession>A0A172ZA10</accession>
<dbReference type="KEGG" id="panr:A7J50_6064"/>
<dbReference type="Proteomes" id="UP000077829">
    <property type="component" value="Plasmid pP27494_2"/>
</dbReference>
<geneLocation type="plasmid" evidence="2">
    <name>pp27494_2</name>
</geneLocation>
<evidence type="ECO:0000313" key="2">
    <source>
        <dbReference type="Proteomes" id="UP000077829"/>
    </source>
</evidence>
<evidence type="ECO:0000313" key="1">
    <source>
        <dbReference type="EMBL" id="ANF89350.1"/>
    </source>
</evidence>
<proteinExistence type="predicted"/>